<reference evidence="1" key="1">
    <citation type="journal article" date="2017" name="Environ. Entomol.">
        <title>Identification of Candidate Odorant-Binding Protein and Chemosensory Protein Genes in Cyrtorhinus lividipennis (Hemiptera: Miridae), a Key Predator of the Rice Planthoppers in Asia.</title>
        <authorList>
            <person name="Wang G.Y."/>
            <person name="Zhu M.F."/>
            <person name="Jiang Y.D."/>
            <person name="Zhou W.W."/>
            <person name="Liu S."/>
            <person name="Heong K.L."/>
            <person name="Cheng J."/>
            <person name="Zhu Z.R."/>
        </authorList>
    </citation>
    <scope>NUCLEOTIDE SEQUENCE</scope>
</reference>
<dbReference type="SUPFAM" id="SSF47565">
    <property type="entry name" value="Insect pheromone/odorant-binding proteins"/>
    <property type="match status" value="1"/>
</dbReference>
<dbReference type="InterPro" id="IPR006170">
    <property type="entry name" value="PBP/GOBP"/>
</dbReference>
<dbReference type="InterPro" id="IPR036728">
    <property type="entry name" value="PBP_GOBP_sf"/>
</dbReference>
<dbReference type="AlphaFoldDB" id="A0A1W6AWH5"/>
<dbReference type="EMBL" id="KY462023">
    <property type="protein sequence ID" value="ARJ35773.1"/>
    <property type="molecule type" value="mRNA"/>
</dbReference>
<dbReference type="GO" id="GO:0005549">
    <property type="term" value="F:odorant binding"/>
    <property type="evidence" value="ECO:0007669"/>
    <property type="project" value="InterPro"/>
</dbReference>
<organism evidence="1">
    <name type="scientific">Cyrtorhinus lividipennis</name>
    <dbReference type="NCBI Taxonomy" id="1032904"/>
    <lineage>
        <taxon>Eukaryota</taxon>
        <taxon>Metazoa</taxon>
        <taxon>Ecdysozoa</taxon>
        <taxon>Arthropoda</taxon>
        <taxon>Hexapoda</taxon>
        <taxon>Insecta</taxon>
        <taxon>Pterygota</taxon>
        <taxon>Neoptera</taxon>
        <taxon>Paraneoptera</taxon>
        <taxon>Hemiptera</taxon>
        <taxon>Heteroptera</taxon>
        <taxon>Panheteroptera</taxon>
        <taxon>Cimicomorpha</taxon>
        <taxon>Miridae</taxon>
        <taxon>Orthotylini</taxon>
        <taxon>Cyrtorhinus</taxon>
    </lineage>
</organism>
<protein>
    <submittedName>
        <fullName evidence="1">Odorant binding protein 8</fullName>
    </submittedName>
</protein>
<sequence>MNECVDLVRDKLTNRTGPPPKPEGFDCLEECILSKMGLLGEGKKFDTAKLAATMKDSYSGDWAPIKEVVMKKCEYAIKQTAPCEGYSIESLLKCFLRETYKNCPASLLTASDLCKDNKERMERCPSASPFCPIAGVDD</sequence>
<name>A0A1W6AWH5_9HEMI</name>
<proteinExistence type="evidence at transcript level"/>
<gene>
    <name evidence="1" type="primary">OBP8</name>
</gene>
<accession>A0A1W6AWH5</accession>
<reference evidence="1" key="2">
    <citation type="submission" date="2017-01" db="EMBL/GenBank/DDBJ databases">
        <authorList>
            <person name="Mah S.A."/>
            <person name="Swanson W.J."/>
            <person name="Moy G.W."/>
            <person name="Vacquier V.D."/>
        </authorList>
    </citation>
    <scope>NUCLEOTIDE SEQUENCE</scope>
</reference>
<dbReference type="Pfam" id="PF01395">
    <property type="entry name" value="PBP_GOBP"/>
    <property type="match status" value="1"/>
</dbReference>
<evidence type="ECO:0000313" key="1">
    <source>
        <dbReference type="EMBL" id="ARJ35773.1"/>
    </source>
</evidence>
<dbReference type="Gene3D" id="1.10.238.270">
    <property type="match status" value="1"/>
</dbReference>